<name>A0A6A5Q4G8_AMPQU</name>
<reference evidence="1" key="1">
    <citation type="journal article" date="2020" name="Stud. Mycol.">
        <title>101 Dothideomycetes genomes: a test case for predicting lifestyles and emergence of pathogens.</title>
        <authorList>
            <person name="Haridas S."/>
            <person name="Albert R."/>
            <person name="Binder M."/>
            <person name="Bloem J."/>
            <person name="Labutti K."/>
            <person name="Salamov A."/>
            <person name="Andreopoulos B."/>
            <person name="Baker S."/>
            <person name="Barry K."/>
            <person name="Bills G."/>
            <person name="Bluhm B."/>
            <person name="Cannon C."/>
            <person name="Castanera R."/>
            <person name="Culley D."/>
            <person name="Daum C."/>
            <person name="Ezra D."/>
            <person name="Gonzalez J."/>
            <person name="Henrissat B."/>
            <person name="Kuo A."/>
            <person name="Liang C."/>
            <person name="Lipzen A."/>
            <person name="Lutzoni F."/>
            <person name="Magnuson J."/>
            <person name="Mondo S."/>
            <person name="Nolan M."/>
            <person name="Ohm R."/>
            <person name="Pangilinan J."/>
            <person name="Park H.-J."/>
            <person name="Ramirez L."/>
            <person name="Alfaro M."/>
            <person name="Sun H."/>
            <person name="Tritt A."/>
            <person name="Yoshinaga Y."/>
            <person name="Zwiers L.-H."/>
            <person name="Turgeon B."/>
            <person name="Goodwin S."/>
            <person name="Spatafora J."/>
            <person name="Crous P."/>
            <person name="Grigoriev I."/>
        </authorList>
    </citation>
    <scope>NUCLEOTIDE SEQUENCE</scope>
    <source>
        <strain evidence="1">HMLAC05119</strain>
    </source>
</reference>
<proteinExistence type="predicted"/>
<keyword evidence="2" id="KW-1185">Reference proteome</keyword>
<dbReference type="EMBL" id="ML979147">
    <property type="protein sequence ID" value="KAF1910991.1"/>
    <property type="molecule type" value="Genomic_DNA"/>
</dbReference>
<gene>
    <name evidence="1" type="ORF">BDU57DRAFT_533780</name>
</gene>
<organism evidence="1 2">
    <name type="scientific">Ampelomyces quisqualis</name>
    <name type="common">Powdery mildew agent</name>
    <dbReference type="NCBI Taxonomy" id="50730"/>
    <lineage>
        <taxon>Eukaryota</taxon>
        <taxon>Fungi</taxon>
        <taxon>Dikarya</taxon>
        <taxon>Ascomycota</taxon>
        <taxon>Pezizomycotina</taxon>
        <taxon>Dothideomycetes</taxon>
        <taxon>Pleosporomycetidae</taxon>
        <taxon>Pleosporales</taxon>
        <taxon>Pleosporineae</taxon>
        <taxon>Phaeosphaeriaceae</taxon>
        <taxon>Ampelomyces</taxon>
    </lineage>
</organism>
<dbReference type="Proteomes" id="UP000800096">
    <property type="component" value="Unassembled WGS sequence"/>
</dbReference>
<accession>A0A6A5Q4G8</accession>
<evidence type="ECO:0000313" key="2">
    <source>
        <dbReference type="Proteomes" id="UP000800096"/>
    </source>
</evidence>
<dbReference type="AlphaFoldDB" id="A0A6A5Q4G8"/>
<protein>
    <submittedName>
        <fullName evidence="1">Uncharacterized protein</fullName>
    </submittedName>
</protein>
<sequence>MKRLDRISMCTEQGVPLKILDTYVRALHSKLWTETPPHHIPGLESQAQASWHYRASPCFCASGIRQVVLSQTSRHYQEDANVEPTPSSTLMRFAWKACEAIGRVLCRSGLVVDRRALTLVEGATPETVMPSMHRQTVMYRSRRVKSSKIDLEHQLRWLRLCALVSAILSIARSYNLEGFEVGKVEHVGFPPPTSECGDKERRRE</sequence>
<evidence type="ECO:0000313" key="1">
    <source>
        <dbReference type="EMBL" id="KAF1910991.1"/>
    </source>
</evidence>